<gene>
    <name evidence="2" type="ORF">WOLCODRAFT_151857</name>
</gene>
<dbReference type="Proteomes" id="UP000218811">
    <property type="component" value="Unassembled WGS sequence"/>
</dbReference>
<accession>A0A2H3JIX5</accession>
<reference evidence="2 3" key="1">
    <citation type="journal article" date="2012" name="Science">
        <title>The Paleozoic origin of enzymatic lignin decomposition reconstructed from 31 fungal genomes.</title>
        <authorList>
            <person name="Floudas D."/>
            <person name="Binder M."/>
            <person name="Riley R."/>
            <person name="Barry K."/>
            <person name="Blanchette R.A."/>
            <person name="Henrissat B."/>
            <person name="Martinez A.T."/>
            <person name="Otillar R."/>
            <person name="Spatafora J.W."/>
            <person name="Yadav J.S."/>
            <person name="Aerts A."/>
            <person name="Benoit I."/>
            <person name="Boyd A."/>
            <person name="Carlson A."/>
            <person name="Copeland A."/>
            <person name="Coutinho P.M."/>
            <person name="de Vries R.P."/>
            <person name="Ferreira P."/>
            <person name="Findley K."/>
            <person name="Foster B."/>
            <person name="Gaskell J."/>
            <person name="Glotzer D."/>
            <person name="Gorecki P."/>
            <person name="Heitman J."/>
            <person name="Hesse C."/>
            <person name="Hori C."/>
            <person name="Igarashi K."/>
            <person name="Jurgens J.A."/>
            <person name="Kallen N."/>
            <person name="Kersten P."/>
            <person name="Kohler A."/>
            <person name="Kuees U."/>
            <person name="Kumar T.K.A."/>
            <person name="Kuo A."/>
            <person name="LaButti K."/>
            <person name="Larrondo L.F."/>
            <person name="Lindquist E."/>
            <person name="Ling A."/>
            <person name="Lombard V."/>
            <person name="Lucas S."/>
            <person name="Lundell T."/>
            <person name="Martin R."/>
            <person name="McLaughlin D.J."/>
            <person name="Morgenstern I."/>
            <person name="Morin E."/>
            <person name="Murat C."/>
            <person name="Nagy L.G."/>
            <person name="Nolan M."/>
            <person name="Ohm R.A."/>
            <person name="Patyshakuliyeva A."/>
            <person name="Rokas A."/>
            <person name="Ruiz-Duenas F.J."/>
            <person name="Sabat G."/>
            <person name="Salamov A."/>
            <person name="Samejima M."/>
            <person name="Schmutz J."/>
            <person name="Slot J.C."/>
            <person name="St John F."/>
            <person name="Stenlid J."/>
            <person name="Sun H."/>
            <person name="Sun S."/>
            <person name="Syed K."/>
            <person name="Tsang A."/>
            <person name="Wiebenga A."/>
            <person name="Young D."/>
            <person name="Pisabarro A."/>
            <person name="Eastwood D.C."/>
            <person name="Martin F."/>
            <person name="Cullen D."/>
            <person name="Grigoriev I.V."/>
            <person name="Hibbett D.S."/>
        </authorList>
    </citation>
    <scope>NUCLEOTIDE SEQUENCE [LARGE SCALE GENOMIC DNA]</scope>
    <source>
        <strain evidence="2 3">MD-104</strain>
    </source>
</reference>
<dbReference type="AlphaFoldDB" id="A0A2H3JIX5"/>
<evidence type="ECO:0000313" key="2">
    <source>
        <dbReference type="EMBL" id="PCH41811.1"/>
    </source>
</evidence>
<keyword evidence="1" id="KW-0732">Signal</keyword>
<dbReference type="EMBL" id="KB468113">
    <property type="protein sequence ID" value="PCH41811.1"/>
    <property type="molecule type" value="Genomic_DNA"/>
</dbReference>
<keyword evidence="3" id="KW-1185">Reference proteome</keyword>
<feature type="chain" id="PRO_5013830346" evidence="1">
    <location>
        <begin position="26"/>
        <end position="229"/>
    </location>
</feature>
<evidence type="ECO:0000313" key="3">
    <source>
        <dbReference type="Proteomes" id="UP000218811"/>
    </source>
</evidence>
<proteinExistence type="predicted"/>
<organism evidence="2 3">
    <name type="scientific">Wolfiporia cocos (strain MD-104)</name>
    <name type="common">Brown rot fungus</name>
    <dbReference type="NCBI Taxonomy" id="742152"/>
    <lineage>
        <taxon>Eukaryota</taxon>
        <taxon>Fungi</taxon>
        <taxon>Dikarya</taxon>
        <taxon>Basidiomycota</taxon>
        <taxon>Agaricomycotina</taxon>
        <taxon>Agaricomycetes</taxon>
        <taxon>Polyporales</taxon>
        <taxon>Phaeolaceae</taxon>
        <taxon>Wolfiporia</taxon>
    </lineage>
</organism>
<protein>
    <submittedName>
        <fullName evidence="2">Uncharacterized protein</fullName>
    </submittedName>
</protein>
<evidence type="ECO:0000256" key="1">
    <source>
        <dbReference type="SAM" id="SignalP"/>
    </source>
</evidence>
<feature type="signal peptide" evidence="1">
    <location>
        <begin position="1"/>
        <end position="25"/>
    </location>
</feature>
<name>A0A2H3JIX5_WOLCO</name>
<sequence>MSASLHGAILHAFVVVIALIRYASTATPAFDTPRPQNPYTTRPVGCLGHASGHHLLQHPHSRAILADRRRPRLLAARSHAKRSFPVRVGPWGLSSSTGRAKGFALSQGRGRRRAGRGRISGSAWTLTCLVDERDCWWQKVSAVIAARIGIECIGRPLKKGPHAGVAILPSAIFALVLYTGSLTMPMRYSTSGYLQPYMPELDYVVFAESRCLDVCIWLAGIFNRASAYS</sequence>